<dbReference type="AlphaFoldDB" id="A0A1E5CFI0"/>
<feature type="transmembrane region" description="Helical" evidence="2">
    <location>
        <begin position="61"/>
        <end position="83"/>
    </location>
</feature>
<dbReference type="RefSeq" id="WP_029486341.1">
    <property type="nucleotide sequence ID" value="NZ_AJWN02000003.1"/>
</dbReference>
<name>A0A1E5CFI0_9GAMM</name>
<evidence type="ECO:0000256" key="1">
    <source>
        <dbReference type="ARBA" id="ARBA00010894"/>
    </source>
</evidence>
<accession>A0A1E5CFI0</accession>
<comment type="caution">
    <text evidence="3">The sequence shown here is derived from an EMBL/GenBank/DDBJ whole genome shotgun (WGS) entry which is preliminary data.</text>
</comment>
<organism evidence="3 4">
    <name type="scientific">Enterovibrio norvegicus FF-454</name>
    <dbReference type="NCBI Taxonomy" id="1185651"/>
    <lineage>
        <taxon>Bacteria</taxon>
        <taxon>Pseudomonadati</taxon>
        <taxon>Pseudomonadota</taxon>
        <taxon>Gammaproteobacteria</taxon>
        <taxon>Vibrionales</taxon>
        <taxon>Vibrionaceae</taxon>
        <taxon>Enterovibrio</taxon>
    </lineage>
</organism>
<sequence length="189" mass="21244">MNSMNFLVSTLFDLYIMVVLLRVWLQWARADFYNPFSQFVVKATQPIVAPLRRVVPSIGNFDFATVLFAFVLCVAKFFVLQMIASGGMPPFDLSYLLIGLIALVKAAGGLLFWVLILRAILSWVSQGKSPIEFVMVQLTEPLVAPIRRVLPSMGGLDLSVLVLFIVLQFLNFFIGDLLSPYFGNLWFVL</sequence>
<keyword evidence="2" id="KW-1133">Transmembrane helix</keyword>
<proteinExistence type="inferred from homology"/>
<evidence type="ECO:0000256" key="2">
    <source>
        <dbReference type="SAM" id="Phobius"/>
    </source>
</evidence>
<protein>
    <recommendedName>
        <fullName evidence="5">YggT family protein</fullName>
    </recommendedName>
</protein>
<dbReference type="Proteomes" id="UP000095039">
    <property type="component" value="Unassembled WGS sequence"/>
</dbReference>
<keyword evidence="4" id="KW-1185">Reference proteome</keyword>
<feature type="transmembrane region" description="Helical" evidence="2">
    <location>
        <begin position="95"/>
        <end position="121"/>
    </location>
</feature>
<dbReference type="GO" id="GO:0016020">
    <property type="term" value="C:membrane"/>
    <property type="evidence" value="ECO:0007669"/>
    <property type="project" value="InterPro"/>
</dbReference>
<evidence type="ECO:0000313" key="3">
    <source>
        <dbReference type="EMBL" id="OEE64273.1"/>
    </source>
</evidence>
<comment type="similarity">
    <text evidence="1">Belongs to the YggT family.</text>
</comment>
<dbReference type="EMBL" id="AJWN02000003">
    <property type="protein sequence ID" value="OEE64273.1"/>
    <property type="molecule type" value="Genomic_DNA"/>
</dbReference>
<dbReference type="Pfam" id="PF02325">
    <property type="entry name" value="CCB3_YggT"/>
    <property type="match status" value="2"/>
</dbReference>
<dbReference type="InterPro" id="IPR003425">
    <property type="entry name" value="CCB3/YggT"/>
</dbReference>
<feature type="transmembrane region" description="Helical" evidence="2">
    <location>
        <begin position="6"/>
        <end position="25"/>
    </location>
</feature>
<gene>
    <name evidence="3" type="ORF">A1OK_05795</name>
</gene>
<evidence type="ECO:0000313" key="4">
    <source>
        <dbReference type="Proteomes" id="UP000095039"/>
    </source>
</evidence>
<keyword evidence="2" id="KW-0812">Transmembrane</keyword>
<dbReference type="PANTHER" id="PTHR33219">
    <property type="entry name" value="YLMG HOMOLOG PROTEIN 2, CHLOROPLASTIC"/>
    <property type="match status" value="1"/>
</dbReference>
<feature type="transmembrane region" description="Helical" evidence="2">
    <location>
        <begin position="155"/>
        <end position="174"/>
    </location>
</feature>
<evidence type="ECO:0008006" key="5">
    <source>
        <dbReference type="Google" id="ProtNLM"/>
    </source>
</evidence>
<keyword evidence="2" id="KW-0472">Membrane</keyword>
<dbReference type="PANTHER" id="PTHR33219:SF14">
    <property type="entry name" value="PROTEIN COFACTOR ASSEMBLY OF COMPLEX C SUBUNIT B CCB3, CHLOROPLASTIC-RELATED"/>
    <property type="match status" value="1"/>
</dbReference>
<reference evidence="3 4" key="1">
    <citation type="journal article" date="2012" name="Science">
        <title>Ecological populations of bacteria act as socially cohesive units of antibiotic production and resistance.</title>
        <authorList>
            <person name="Cordero O.X."/>
            <person name="Wildschutte H."/>
            <person name="Kirkup B."/>
            <person name="Proehl S."/>
            <person name="Ngo L."/>
            <person name="Hussain F."/>
            <person name="Le Roux F."/>
            <person name="Mincer T."/>
            <person name="Polz M.F."/>
        </authorList>
    </citation>
    <scope>NUCLEOTIDE SEQUENCE [LARGE SCALE GENOMIC DNA]</scope>
    <source>
        <strain evidence="3 4">FF-454</strain>
    </source>
</reference>